<dbReference type="InterPro" id="IPR042067">
    <property type="entry name" value="Sip3_PH"/>
</dbReference>
<dbReference type="GO" id="GO:0005737">
    <property type="term" value="C:cytoplasm"/>
    <property type="evidence" value="ECO:0007669"/>
    <property type="project" value="InterPro"/>
</dbReference>
<feature type="domain" description="VASt" evidence="7">
    <location>
        <begin position="834"/>
        <end position="1008"/>
    </location>
</feature>
<dbReference type="Gene3D" id="2.30.29.30">
    <property type="entry name" value="Pleckstrin-homology domain (PH domain)/Phosphotyrosine-binding domain (PTB)"/>
    <property type="match status" value="1"/>
</dbReference>
<dbReference type="CDD" id="cd13280">
    <property type="entry name" value="PH_SIP3"/>
    <property type="match status" value="1"/>
</dbReference>
<reference evidence="8" key="1">
    <citation type="submission" date="2014-03" db="EMBL/GenBank/DDBJ databases">
        <authorList>
            <person name="Casaregola S."/>
        </authorList>
    </citation>
    <scope>NUCLEOTIDE SEQUENCE [LARGE SCALE GENOMIC DNA]</scope>
    <source>
        <strain evidence="8">CLIB 918</strain>
    </source>
</reference>
<evidence type="ECO:0000313" key="9">
    <source>
        <dbReference type="Proteomes" id="UP000242525"/>
    </source>
</evidence>
<dbReference type="PROSITE" id="PS51778">
    <property type="entry name" value="VAST"/>
    <property type="match status" value="1"/>
</dbReference>
<dbReference type="SMART" id="SM00233">
    <property type="entry name" value="PH"/>
    <property type="match status" value="1"/>
</dbReference>
<feature type="compositionally biased region" description="Polar residues" evidence="5">
    <location>
        <begin position="1"/>
        <end position="20"/>
    </location>
</feature>
<dbReference type="InterPro" id="IPR011993">
    <property type="entry name" value="PH-like_dom_sf"/>
</dbReference>
<dbReference type="InterPro" id="IPR031968">
    <property type="entry name" value="VASt"/>
</dbReference>
<dbReference type="PROSITE" id="PS50003">
    <property type="entry name" value="PH_DOMAIN"/>
    <property type="match status" value="1"/>
</dbReference>
<feature type="region of interest" description="Disordered" evidence="5">
    <location>
        <begin position="1"/>
        <end position="32"/>
    </location>
</feature>
<accession>A0A0J9XL72</accession>
<evidence type="ECO:0000259" key="7">
    <source>
        <dbReference type="PROSITE" id="PS51778"/>
    </source>
</evidence>
<dbReference type="GO" id="GO:0016020">
    <property type="term" value="C:membrane"/>
    <property type="evidence" value="ECO:0007669"/>
    <property type="project" value="UniProtKB-SubCell"/>
</dbReference>
<dbReference type="InterPro" id="IPR004148">
    <property type="entry name" value="BAR_dom"/>
</dbReference>
<dbReference type="Proteomes" id="UP000242525">
    <property type="component" value="Unassembled WGS sequence"/>
</dbReference>
<name>A0A0J9XL72_GEOCN</name>
<comment type="caution">
    <text evidence="8">The sequence shown here is derived from an EMBL/GenBank/DDBJ whole genome shotgun (WGS) entry which is preliminary data.</text>
</comment>
<dbReference type="OrthoDB" id="10070851at2759"/>
<dbReference type="Pfam" id="PF00169">
    <property type="entry name" value="PH"/>
    <property type="match status" value="1"/>
</dbReference>
<organism evidence="8 9">
    <name type="scientific">Geotrichum candidum</name>
    <name type="common">Oospora lactis</name>
    <name type="synonym">Dipodascus geotrichum</name>
    <dbReference type="NCBI Taxonomy" id="1173061"/>
    <lineage>
        <taxon>Eukaryota</taxon>
        <taxon>Fungi</taxon>
        <taxon>Dikarya</taxon>
        <taxon>Ascomycota</taxon>
        <taxon>Saccharomycotina</taxon>
        <taxon>Dipodascomycetes</taxon>
        <taxon>Dipodascales</taxon>
        <taxon>Dipodascaceae</taxon>
        <taxon>Geotrichum</taxon>
    </lineage>
</organism>
<dbReference type="EMBL" id="CCBN010000026">
    <property type="protein sequence ID" value="CDO57867.1"/>
    <property type="molecule type" value="Genomic_DNA"/>
</dbReference>
<gene>
    <name evidence="8" type="ORF">BN980_GECA26s00692g</name>
</gene>
<keyword evidence="2" id="KW-0812">Transmembrane</keyword>
<dbReference type="Gene3D" id="1.20.1270.60">
    <property type="entry name" value="Arfaptin homology (AH) domain/BAR domain"/>
    <property type="match status" value="1"/>
</dbReference>
<dbReference type="Pfam" id="PF16746">
    <property type="entry name" value="BAR_3"/>
    <property type="match status" value="1"/>
</dbReference>
<dbReference type="SUPFAM" id="SSF103657">
    <property type="entry name" value="BAR/IMD domain-like"/>
    <property type="match status" value="1"/>
</dbReference>
<dbReference type="PANTHER" id="PTHR14248">
    <property type="entry name" value="CYCLIN Y, ISOFORM A"/>
    <property type="match status" value="1"/>
</dbReference>
<comment type="subcellular location">
    <subcellularLocation>
        <location evidence="1">Membrane</location>
    </subcellularLocation>
</comment>
<dbReference type="SUPFAM" id="SSF50729">
    <property type="entry name" value="PH domain-like"/>
    <property type="match status" value="1"/>
</dbReference>
<evidence type="ECO:0000256" key="4">
    <source>
        <dbReference type="ARBA" id="ARBA00023136"/>
    </source>
</evidence>
<dbReference type="Pfam" id="PF16016">
    <property type="entry name" value="VASt"/>
    <property type="match status" value="1"/>
</dbReference>
<evidence type="ECO:0000256" key="5">
    <source>
        <dbReference type="SAM" id="MobiDB-lite"/>
    </source>
</evidence>
<keyword evidence="4" id="KW-0472">Membrane</keyword>
<keyword evidence="3" id="KW-1133">Transmembrane helix</keyword>
<evidence type="ECO:0000259" key="6">
    <source>
        <dbReference type="PROSITE" id="PS50003"/>
    </source>
</evidence>
<feature type="compositionally biased region" description="Polar residues" evidence="5">
    <location>
        <begin position="498"/>
        <end position="521"/>
    </location>
</feature>
<dbReference type="InterPro" id="IPR027267">
    <property type="entry name" value="AH/BAR_dom_sf"/>
</dbReference>
<evidence type="ECO:0000256" key="2">
    <source>
        <dbReference type="ARBA" id="ARBA00022692"/>
    </source>
</evidence>
<evidence type="ECO:0000256" key="3">
    <source>
        <dbReference type="ARBA" id="ARBA00022989"/>
    </source>
</evidence>
<sequence>MSEENNSILTVKQQSDQSVDPDTGEGLSGVNSYEDDKPLHLIAVLLKEAALDSPTFRASANHLNNQMESMDNWLDSFIKSTQRMTQEMEVLQDLANSMTSKFIPDFATQGLVDHDYTVLAMRRYAESSRHYWTKIIRKVKSQHTALIEPIIHFRQTQLKSYKDSRRNFDNAQTKYDNALSRYLGFAKNKEPSALREDAFQLAETRNEYVKARFALCSSILTTQPKVDNCLVKTFSEAWILSPKEFVAADPASQRISIEMLRLKSWAKTMQKCANPLAKEMEKAALEMEQNVISHSEPSRDLNSYTVQASTISHFVPVASEKTTGLDQKNGWLFVKSTSNKGVRQVWVRRWVFVKNGMFGWLNISPNKTFVQECDKIGVLLCHVTPVPSEDRRFVFEIKTKDNVLFMQAETLEDLRSWLQVFEDAKRLAIEGDKRSTISHAFQRFPPMISEFASTAGTSIDVELTHDGSNLDDDSSGDNITLGKSISLFKGPDDSFETSFLNQDEPLSTSHQTTTTARSNSLGPFGAALAPSPLLNTPMPTSMSHEAVLSTTLVQNSDIPTAVTANYWGSVNWAAYQRSLNGNPTPHTLSASSSTMSLAQINNEKYPSYYPPVLRSQDAQLRSIYEGIPSDDLNSRVVLVFRCIYKPNPKQQLPARVYMTPKAVYIYSNFLGFVSSVMFPLSLLISVEGKTGLHQDTLFLISNTKTAACYSYIDSGRILQKRIQFLIDNLKSENPLKLKDIIKKLQSIGSEQNEEDLVEEKEEADLDLLTSPIREMIADETRSANDKRYLNLYMASYLNDSQGRVKLDTNITNPSEEGAKPAEVLEKPKQEPLPDYSKLMAQLSKELVFDIPAKAMFHLMFGEKSPVFKYTENGTIIRSNIETTPWRLVHTHMVEREISFNTSDSNTKTLFTDSDDRITYLQRIERMDNNWCYVVFQRHAVVKLPQGDSFYTTHRFVITKLTKSSCTLSIWSNIEWIKSSIFKNVTEPMIMNKLTLDANAVLRECVVAREKLGPSGSTNTAIRMFGKLGTSLSAITKSLSAAKSLDLADQREKEHEEFIARQAMIVSNKSLVSKIWEITLSVSISIVEEIVILIRHILKHSWILLTTNKGLVLLTIVLGVINIGLAGISTKSYWMERHAEQVATKYGISLETPLYMQRSILLTDVDNLIHTGINYSAEVTNSVNVTNDTTAPALCYNKFKDLTLMPTGPEDYPYDPLSNTESESSSSNAIRNRIFELRSQIGVQRNWLMVELRTINKVETDLIMAEWRSWLYDEVARCGKVRRPSSSGSANDTSEIIVPNDRWDALVEYCKSCRLELDSGIELDHVV</sequence>
<dbReference type="InterPro" id="IPR001849">
    <property type="entry name" value="PH_domain"/>
</dbReference>
<evidence type="ECO:0000313" key="8">
    <source>
        <dbReference type="EMBL" id="CDO57867.1"/>
    </source>
</evidence>
<proteinExistence type="predicted"/>
<feature type="region of interest" description="Disordered" evidence="5">
    <location>
        <begin position="498"/>
        <end position="522"/>
    </location>
</feature>
<feature type="domain" description="PH" evidence="6">
    <location>
        <begin position="325"/>
        <end position="426"/>
    </location>
</feature>
<evidence type="ECO:0000256" key="1">
    <source>
        <dbReference type="ARBA" id="ARBA00004370"/>
    </source>
</evidence>
<keyword evidence="9" id="KW-1185">Reference proteome</keyword>
<dbReference type="STRING" id="1173061.A0A0J9XL72"/>
<protein>
    <submittedName>
        <fullName evidence="8">Similar to Saccharomyces cerevisiae YNL257C SIP3 Transcription cofactor</fullName>
    </submittedName>
</protein>